<organism evidence="1 2">
    <name type="scientific">Panagrolaimus sp. ES5</name>
    <dbReference type="NCBI Taxonomy" id="591445"/>
    <lineage>
        <taxon>Eukaryota</taxon>
        <taxon>Metazoa</taxon>
        <taxon>Ecdysozoa</taxon>
        <taxon>Nematoda</taxon>
        <taxon>Chromadorea</taxon>
        <taxon>Rhabditida</taxon>
        <taxon>Tylenchina</taxon>
        <taxon>Panagrolaimomorpha</taxon>
        <taxon>Panagrolaimoidea</taxon>
        <taxon>Panagrolaimidae</taxon>
        <taxon>Panagrolaimus</taxon>
    </lineage>
</organism>
<protein>
    <submittedName>
        <fullName evidence="2">Uncharacterized protein</fullName>
    </submittedName>
</protein>
<name>A0AC34FEY7_9BILA</name>
<evidence type="ECO:0000313" key="1">
    <source>
        <dbReference type="Proteomes" id="UP000887579"/>
    </source>
</evidence>
<reference evidence="2" key="1">
    <citation type="submission" date="2022-11" db="UniProtKB">
        <authorList>
            <consortium name="WormBaseParasite"/>
        </authorList>
    </citation>
    <scope>IDENTIFICATION</scope>
</reference>
<accession>A0AC34FEY7</accession>
<evidence type="ECO:0000313" key="2">
    <source>
        <dbReference type="WBParaSite" id="ES5_v2.g15626.t1"/>
    </source>
</evidence>
<sequence>MQSIYGIGLLILSLAALPRVLPTFMGDIGNAPIGAILVYVFGAAMNYMFVRFFWHWYWFIESEYESATKLRHNRLSNEVHSDPRRRPFHYPSESLFHANGFTPQSQRILLGTSPPGTATTTTTVQMIPNGINMTKQVPYPSRYSQNQQQQLQGNGTARRDPQNSNYPIPAQQQQPLPPLRYSQNQQQQQLQGNGTARRDLQNSNYPIPAQQQQPLPPLSTSNFNGGYIPCGENGYYGPMMASPMSQQSQRESLISNVSNLHFSKMQQHHPPLPSAATSQPHPQRLSKSFYDPIPSDLLSPQCLSDEYPSDDSATAPILSHSSPHYSPLTGSSQSKYRPTNFNHALKQSSSVTSSSPGGGMGYATMAQARYAKFNNSQPVSFRKTSITPGGATFVGNRMTSSSQIQIQQQQQQSQGCASLSSPSRPSSHSRHGTPIIGPMYSTAI</sequence>
<dbReference type="Proteomes" id="UP000887579">
    <property type="component" value="Unplaced"/>
</dbReference>
<dbReference type="WBParaSite" id="ES5_v2.g15626.t1">
    <property type="protein sequence ID" value="ES5_v2.g15626.t1"/>
    <property type="gene ID" value="ES5_v2.g15626"/>
</dbReference>
<proteinExistence type="predicted"/>